<keyword evidence="2" id="KW-1185">Reference proteome</keyword>
<protein>
    <submittedName>
        <fullName evidence="1">Uncharacterized protein</fullName>
    </submittedName>
</protein>
<dbReference type="Proteomes" id="UP000694402">
    <property type="component" value="Unassembled WGS sequence"/>
</dbReference>
<organism evidence="1 2">
    <name type="scientific">Oncorhynchus tshawytscha</name>
    <name type="common">Chinook salmon</name>
    <name type="synonym">Salmo tshawytscha</name>
    <dbReference type="NCBI Taxonomy" id="74940"/>
    <lineage>
        <taxon>Eukaryota</taxon>
        <taxon>Metazoa</taxon>
        <taxon>Chordata</taxon>
        <taxon>Craniata</taxon>
        <taxon>Vertebrata</taxon>
        <taxon>Euteleostomi</taxon>
        <taxon>Actinopterygii</taxon>
        <taxon>Neopterygii</taxon>
        <taxon>Teleostei</taxon>
        <taxon>Protacanthopterygii</taxon>
        <taxon>Salmoniformes</taxon>
        <taxon>Salmonidae</taxon>
        <taxon>Salmoninae</taxon>
        <taxon>Oncorhynchus</taxon>
    </lineage>
</organism>
<reference evidence="1" key="3">
    <citation type="submission" date="2025-09" db="UniProtKB">
        <authorList>
            <consortium name="Ensembl"/>
        </authorList>
    </citation>
    <scope>IDENTIFICATION</scope>
</reference>
<name>A0AAZ3R7E1_ONCTS</name>
<sequence>AVLMHSITLQGKFQCPSFSYGNREDHVSDSTHSSDAPLLGAAWKSTSNPVTLMFVLFLPLQNKNHINKAVSLAGDVRAEQEPAEQPQGQHSEDIDIIAETIEKPNESIAKDIALRASRYYKCHSNRTI</sequence>
<proteinExistence type="predicted"/>
<dbReference type="Ensembl" id="ENSOTST00005015421.2">
    <property type="protein sequence ID" value="ENSOTSP00005136833.1"/>
    <property type="gene ID" value="ENSOTSG00005007134.2"/>
</dbReference>
<evidence type="ECO:0000313" key="1">
    <source>
        <dbReference type="Ensembl" id="ENSOTSP00005136833.1"/>
    </source>
</evidence>
<accession>A0AAZ3R7E1</accession>
<evidence type="ECO:0000313" key="2">
    <source>
        <dbReference type="Proteomes" id="UP000694402"/>
    </source>
</evidence>
<reference evidence="1" key="2">
    <citation type="submission" date="2025-08" db="UniProtKB">
        <authorList>
            <consortium name="Ensembl"/>
        </authorList>
    </citation>
    <scope>IDENTIFICATION</scope>
</reference>
<reference evidence="2" key="1">
    <citation type="journal article" date="2018" name="PLoS ONE">
        <title>Chinook salmon (Oncorhynchus tshawytscha) genome and transcriptome.</title>
        <authorList>
            <person name="Christensen K.A."/>
            <person name="Leong J.S."/>
            <person name="Sakhrani D."/>
            <person name="Biagi C.A."/>
            <person name="Minkley D.R."/>
            <person name="Withler R.E."/>
            <person name="Rondeau E.B."/>
            <person name="Koop B.F."/>
            <person name="Devlin R.H."/>
        </authorList>
    </citation>
    <scope>NUCLEOTIDE SEQUENCE [LARGE SCALE GENOMIC DNA]</scope>
</reference>
<dbReference type="AlphaFoldDB" id="A0AAZ3R7E1"/>